<comment type="caution">
    <text evidence="7">The sequence shown here is derived from an EMBL/GenBank/DDBJ whole genome shotgun (WGS) entry which is preliminary data.</text>
</comment>
<dbReference type="PANTHER" id="PTHR24305:SF232">
    <property type="entry name" value="P450, PUTATIVE (EUROFUNG)-RELATED"/>
    <property type="match status" value="1"/>
</dbReference>
<dbReference type="InterPro" id="IPR001128">
    <property type="entry name" value="Cyt_P450"/>
</dbReference>
<evidence type="ECO:0000313" key="7">
    <source>
        <dbReference type="EMBL" id="KAL3426511.1"/>
    </source>
</evidence>
<keyword evidence="8" id="KW-1185">Reference proteome</keyword>
<dbReference type="EMBL" id="JBFCZG010000001">
    <property type="protein sequence ID" value="KAL3426511.1"/>
    <property type="molecule type" value="Genomic_DNA"/>
</dbReference>
<evidence type="ECO:0000256" key="3">
    <source>
        <dbReference type="ARBA" id="ARBA00022723"/>
    </source>
</evidence>
<accession>A0ABR4PT50</accession>
<keyword evidence="5" id="KW-0349">Heme</keyword>
<sequence>MAVPTLRTLTFPTSVQSLGPVIALLFVAGYLLRRALLPRPIPGVPYRKANAEKFFGNGLEMLAWKKEHGEMFGYLAHMAVELDAPIFQIFVHPLGKPWVVIADTRESNDIMARRTGRDFDRSRFLGDLLASLSPEFHFHMPTGDRWKSHRKLVADTMSPAFLSAVAGPQMWESTMKVIELWRVKAHLAEGRPFSVVEDLRKAAFEIIWTATFGFETGAMTVQSELLSSLSKFENQGGMDQIVDFPVAADPPIFKAGLDLNDTLQVGIQSLVPNLHLFLAYNFVPSLRAARKLKEEVIEREIKKAIEKFSTKTDIQWEDQSNLRRYMKCAMDMVIARELQSARKEDRAPDPLSRIVRDELFSFMLAGNEVFTLAVWTLKFITAHQDVQASIRQELGDQLKHVSEAGTIPTASDIGAARLPYFDAVIEESLRCGEITQTNIRTTQQDVDILGHLIPKDTEVLMLNNGPGVFMPPLHVEEGRRSASSRGAIDKMGNWDPKSMRNFDPQRWLGKDDDGQISFNPSAGPRHSFGAGPRGCFGRKWAALELRIMVVLIIWNFQLEAIPEVLSSFKPKPGLAHRPEMAFVRLTAL</sequence>
<keyword evidence="6" id="KW-1133">Transmembrane helix</keyword>
<keyword evidence="5" id="KW-0503">Monooxygenase</keyword>
<dbReference type="Proteomes" id="UP001629113">
    <property type="component" value="Unassembled WGS sequence"/>
</dbReference>
<feature type="transmembrane region" description="Helical" evidence="6">
    <location>
        <begin position="15"/>
        <end position="32"/>
    </location>
</feature>
<dbReference type="InterPro" id="IPR017972">
    <property type="entry name" value="Cyt_P450_CS"/>
</dbReference>
<evidence type="ECO:0000256" key="2">
    <source>
        <dbReference type="ARBA" id="ARBA00010617"/>
    </source>
</evidence>
<dbReference type="Pfam" id="PF00067">
    <property type="entry name" value="p450"/>
    <property type="match status" value="2"/>
</dbReference>
<dbReference type="SUPFAM" id="SSF48264">
    <property type="entry name" value="Cytochrome P450"/>
    <property type="match status" value="1"/>
</dbReference>
<proteinExistence type="inferred from homology"/>
<evidence type="ECO:0000256" key="1">
    <source>
        <dbReference type="ARBA" id="ARBA00001971"/>
    </source>
</evidence>
<keyword evidence="4 5" id="KW-0408">Iron</keyword>
<keyword evidence="5" id="KW-0560">Oxidoreductase</keyword>
<evidence type="ECO:0000256" key="5">
    <source>
        <dbReference type="RuleBase" id="RU000461"/>
    </source>
</evidence>
<comment type="similarity">
    <text evidence="2 5">Belongs to the cytochrome P450 family.</text>
</comment>
<protein>
    <submittedName>
        <fullName evidence="7">Cytochrome P450 1A1-like protein 1</fullName>
    </submittedName>
</protein>
<name>A0ABR4PT50_9HELO</name>
<evidence type="ECO:0000256" key="6">
    <source>
        <dbReference type="SAM" id="Phobius"/>
    </source>
</evidence>
<organism evidence="7 8">
    <name type="scientific">Phlyctema vagabunda</name>
    <dbReference type="NCBI Taxonomy" id="108571"/>
    <lineage>
        <taxon>Eukaryota</taxon>
        <taxon>Fungi</taxon>
        <taxon>Dikarya</taxon>
        <taxon>Ascomycota</taxon>
        <taxon>Pezizomycotina</taxon>
        <taxon>Leotiomycetes</taxon>
        <taxon>Helotiales</taxon>
        <taxon>Dermateaceae</taxon>
        <taxon>Phlyctema</taxon>
    </lineage>
</organism>
<comment type="cofactor">
    <cofactor evidence="1">
        <name>heme</name>
        <dbReference type="ChEBI" id="CHEBI:30413"/>
    </cofactor>
</comment>
<dbReference type="Gene3D" id="1.10.630.10">
    <property type="entry name" value="Cytochrome P450"/>
    <property type="match status" value="1"/>
</dbReference>
<dbReference type="InterPro" id="IPR036396">
    <property type="entry name" value="Cyt_P450_sf"/>
</dbReference>
<dbReference type="PANTHER" id="PTHR24305">
    <property type="entry name" value="CYTOCHROME P450"/>
    <property type="match status" value="1"/>
</dbReference>
<gene>
    <name evidence="7" type="ORF">PVAG01_00021</name>
</gene>
<keyword evidence="6" id="KW-0812">Transmembrane</keyword>
<dbReference type="PROSITE" id="PS00086">
    <property type="entry name" value="CYTOCHROME_P450"/>
    <property type="match status" value="1"/>
</dbReference>
<keyword evidence="3 5" id="KW-0479">Metal-binding</keyword>
<evidence type="ECO:0000256" key="4">
    <source>
        <dbReference type="ARBA" id="ARBA00023004"/>
    </source>
</evidence>
<dbReference type="PRINTS" id="PR00385">
    <property type="entry name" value="P450"/>
</dbReference>
<keyword evidence="6" id="KW-0472">Membrane</keyword>
<evidence type="ECO:0000313" key="8">
    <source>
        <dbReference type="Proteomes" id="UP001629113"/>
    </source>
</evidence>
<reference evidence="7 8" key="1">
    <citation type="submission" date="2024-06" db="EMBL/GenBank/DDBJ databases">
        <title>Complete genome of Phlyctema vagabunda strain 19-DSS-EL-015.</title>
        <authorList>
            <person name="Fiorenzani C."/>
        </authorList>
    </citation>
    <scope>NUCLEOTIDE SEQUENCE [LARGE SCALE GENOMIC DNA]</scope>
    <source>
        <strain evidence="7 8">19-DSS-EL-015</strain>
    </source>
</reference>
<dbReference type="InterPro" id="IPR050121">
    <property type="entry name" value="Cytochrome_P450_monoxygenase"/>
</dbReference>